<keyword evidence="2" id="KW-0472">Membrane</keyword>
<dbReference type="PANTHER" id="PTHR40278">
    <property type="entry name" value="DNA UTILIZATION PROTEIN HOFN"/>
    <property type="match status" value="1"/>
</dbReference>
<evidence type="ECO:0000256" key="2">
    <source>
        <dbReference type="SAM" id="Phobius"/>
    </source>
</evidence>
<feature type="coiled-coil region" evidence="1">
    <location>
        <begin position="255"/>
        <end position="296"/>
    </location>
</feature>
<evidence type="ECO:0000313" key="4">
    <source>
        <dbReference type="Proteomes" id="UP000284676"/>
    </source>
</evidence>
<proteinExistence type="predicted"/>
<dbReference type="AlphaFoldDB" id="A0A414Q0W5"/>
<accession>A0A414Q0W5</accession>
<name>A0A414Q0W5_FUSMR</name>
<sequence>MKIVWLNKFLKKEKLNFFTLEEIENYKNGILLLESNFFHLIPLTLSKDIDEREREFEITEKLENIFDEYDSFYFLDKEIILEEDEEKEKTLLILIEKDKIYTLLDNLKDKKTDLLGIYPLFLIELFNKDNLEKTYVEVENDKYRLYYFLENKLINFLEVDFEKEEIVNNSTYLEENLKGESFVYPNQNDIIEYLSFLKIREWKNYPLEFRKDFNFLPTDYIKERNYKKNIKISIFFISLTIIISTIIFFSIYFLIEKEQERLNILENSYSTYHEKNLQIREEILKIEEEIKKLKEKNRIKDFNKMKLSQLIKTIYNNENLEITSIEYGDGMLTLQGITDFEEDIYKFQNRLLNYRFFKNFNHDFIKLNNNRYEFHIDIEVEDEITEEN</sequence>
<comment type="caution">
    <text evidence="3">The sequence shown here is derived from an EMBL/GenBank/DDBJ whole genome shotgun (WGS) entry which is preliminary data.</text>
</comment>
<evidence type="ECO:0000256" key="1">
    <source>
        <dbReference type="SAM" id="Coils"/>
    </source>
</evidence>
<dbReference type="PANTHER" id="PTHR40278:SF1">
    <property type="entry name" value="DNA UTILIZATION PROTEIN HOFN"/>
    <property type="match status" value="1"/>
</dbReference>
<dbReference type="RefSeq" id="WP_118233985.1">
    <property type="nucleotide sequence ID" value="NZ_QRHL01000002.1"/>
</dbReference>
<keyword evidence="2" id="KW-0812">Transmembrane</keyword>
<dbReference type="InterPro" id="IPR052534">
    <property type="entry name" value="Extracell_DNA_Util/SecSys_Comp"/>
</dbReference>
<reference evidence="3 4" key="1">
    <citation type="submission" date="2018-08" db="EMBL/GenBank/DDBJ databases">
        <title>A genome reference for cultivated species of the human gut microbiota.</title>
        <authorList>
            <person name="Zou Y."/>
            <person name="Xue W."/>
            <person name="Luo G."/>
        </authorList>
    </citation>
    <scope>NUCLEOTIDE SEQUENCE [LARGE SCALE GENOMIC DNA]</scope>
    <source>
        <strain evidence="3 4">AM25-1</strain>
    </source>
</reference>
<dbReference type="EMBL" id="QRHL01000002">
    <property type="protein sequence ID" value="RHF74282.1"/>
    <property type="molecule type" value="Genomic_DNA"/>
</dbReference>
<evidence type="ECO:0000313" key="3">
    <source>
        <dbReference type="EMBL" id="RHF74282.1"/>
    </source>
</evidence>
<organism evidence="3 4">
    <name type="scientific">Fusobacterium mortiferum</name>
    <dbReference type="NCBI Taxonomy" id="850"/>
    <lineage>
        <taxon>Bacteria</taxon>
        <taxon>Fusobacteriati</taxon>
        <taxon>Fusobacteriota</taxon>
        <taxon>Fusobacteriia</taxon>
        <taxon>Fusobacteriales</taxon>
        <taxon>Fusobacteriaceae</taxon>
        <taxon>Fusobacterium</taxon>
    </lineage>
</organism>
<keyword evidence="1" id="KW-0175">Coiled coil</keyword>
<evidence type="ECO:0008006" key="5">
    <source>
        <dbReference type="Google" id="ProtNLM"/>
    </source>
</evidence>
<protein>
    <recommendedName>
        <fullName evidence="5">Fimbrial assembly protein</fullName>
    </recommendedName>
</protein>
<dbReference type="Proteomes" id="UP000284676">
    <property type="component" value="Unassembled WGS sequence"/>
</dbReference>
<keyword evidence="2" id="KW-1133">Transmembrane helix</keyword>
<gene>
    <name evidence="3" type="ORF">DW663_02105</name>
</gene>
<feature type="transmembrane region" description="Helical" evidence="2">
    <location>
        <begin position="232"/>
        <end position="255"/>
    </location>
</feature>